<sequence>MFSANSSNEAQLAREGARPALSSLVAHCERWESVSLTVAPGLFLSSIFDLTRGRLPLLNSLTLDLAGPRRFWSTPFNCFDICPALRSLRIDPDLFALEEVSLPWHQIVSLQMSASFNLEAFPVLSLCPGVECLQVCKIGGQDEDEEDYSGHVVSNRVKTLDIVVAHEQDDIDGVLRHTTLGGTTSLRICGHYYYVNEEWPTWSDTHLLHFLERSSCKPADHRLIPTIKSLCIEELTHENENRIVTKTFLERLAVNAPLDPPSSAPLVPRLTDLKLVVHMKRLKLDPLLKALSSRWLPDPRSATKIGVDCLSSVELVGLVKPGQKGGRLDGLFCFRDAGMWLSITYGSLCELYPNDEAHQRYENGDDEEEEEEEGPQNKG</sequence>
<dbReference type="EMBL" id="JBAHYK010000976">
    <property type="protein sequence ID" value="KAL0570208.1"/>
    <property type="molecule type" value="Genomic_DNA"/>
</dbReference>
<feature type="compositionally biased region" description="Acidic residues" evidence="1">
    <location>
        <begin position="364"/>
        <end position="379"/>
    </location>
</feature>
<accession>A0ABR3F577</accession>
<evidence type="ECO:0000256" key="1">
    <source>
        <dbReference type="SAM" id="MobiDB-lite"/>
    </source>
</evidence>
<comment type="caution">
    <text evidence="2">The sequence shown here is derived from an EMBL/GenBank/DDBJ whole genome shotgun (WGS) entry which is preliminary data.</text>
</comment>
<feature type="region of interest" description="Disordered" evidence="1">
    <location>
        <begin position="358"/>
        <end position="379"/>
    </location>
</feature>
<gene>
    <name evidence="2" type="ORF">V5O48_011764</name>
</gene>
<proteinExistence type="predicted"/>
<evidence type="ECO:0000313" key="3">
    <source>
        <dbReference type="Proteomes" id="UP001465976"/>
    </source>
</evidence>
<evidence type="ECO:0008006" key="4">
    <source>
        <dbReference type="Google" id="ProtNLM"/>
    </source>
</evidence>
<dbReference type="Proteomes" id="UP001465976">
    <property type="component" value="Unassembled WGS sequence"/>
</dbReference>
<reference evidence="2 3" key="1">
    <citation type="submission" date="2024-02" db="EMBL/GenBank/DDBJ databases">
        <title>A draft genome for the cacao thread blight pathogen Marasmius crinis-equi.</title>
        <authorList>
            <person name="Cohen S.P."/>
            <person name="Baruah I.K."/>
            <person name="Amoako-Attah I."/>
            <person name="Bukari Y."/>
            <person name="Meinhardt L.W."/>
            <person name="Bailey B.A."/>
        </authorList>
    </citation>
    <scope>NUCLEOTIDE SEQUENCE [LARGE SCALE GENOMIC DNA]</scope>
    <source>
        <strain evidence="2 3">GH-76</strain>
    </source>
</reference>
<protein>
    <recommendedName>
        <fullName evidence="4">F-box protein</fullName>
    </recommendedName>
</protein>
<keyword evidence="3" id="KW-1185">Reference proteome</keyword>
<organism evidence="2 3">
    <name type="scientific">Marasmius crinis-equi</name>
    <dbReference type="NCBI Taxonomy" id="585013"/>
    <lineage>
        <taxon>Eukaryota</taxon>
        <taxon>Fungi</taxon>
        <taxon>Dikarya</taxon>
        <taxon>Basidiomycota</taxon>
        <taxon>Agaricomycotina</taxon>
        <taxon>Agaricomycetes</taxon>
        <taxon>Agaricomycetidae</taxon>
        <taxon>Agaricales</taxon>
        <taxon>Marasmiineae</taxon>
        <taxon>Marasmiaceae</taxon>
        <taxon>Marasmius</taxon>
    </lineage>
</organism>
<evidence type="ECO:0000313" key="2">
    <source>
        <dbReference type="EMBL" id="KAL0570208.1"/>
    </source>
</evidence>
<name>A0ABR3F577_9AGAR</name>